<dbReference type="PROSITE" id="PS51123">
    <property type="entry name" value="OMPA_2"/>
    <property type="match status" value="1"/>
</dbReference>
<dbReference type="EMBL" id="CP036313">
    <property type="protein sequence ID" value="QBH14870.1"/>
    <property type="molecule type" value="Genomic_DNA"/>
</dbReference>
<feature type="compositionally biased region" description="Polar residues" evidence="5">
    <location>
        <begin position="303"/>
        <end position="317"/>
    </location>
</feature>
<dbReference type="Proteomes" id="UP000293902">
    <property type="component" value="Chromosome"/>
</dbReference>
<evidence type="ECO:0000256" key="4">
    <source>
        <dbReference type="PROSITE-ProRule" id="PRU00473"/>
    </source>
</evidence>
<gene>
    <name evidence="8" type="ORF">DO021_14240</name>
    <name evidence="7" type="ORF">EYB58_19265</name>
</gene>
<reference evidence="8 9" key="1">
    <citation type="submission" date="2018-06" db="EMBL/GenBank/DDBJ databases">
        <title>Complete Genome Sequence of Desulfobacter hydrogenophilus (DSM3380).</title>
        <authorList>
            <person name="Marietou A."/>
            <person name="Schreiber L."/>
            <person name="Marshall I."/>
            <person name="Jorgensen B."/>
        </authorList>
    </citation>
    <scope>NUCLEOTIDE SEQUENCE [LARGE SCALE GENOMIC DNA]</scope>
    <source>
        <strain evidence="8 9">DSM 3380</strain>
    </source>
</reference>
<accession>A0A328FA10</accession>
<dbReference type="InterPro" id="IPR036737">
    <property type="entry name" value="OmpA-like_sf"/>
</dbReference>
<evidence type="ECO:0000256" key="2">
    <source>
        <dbReference type="ARBA" id="ARBA00023136"/>
    </source>
</evidence>
<dbReference type="OrthoDB" id="9805566at2"/>
<dbReference type="Gene3D" id="1.20.1600.10">
    <property type="entry name" value="Outer membrane efflux proteins (OEP)"/>
    <property type="match status" value="1"/>
</dbReference>
<dbReference type="GO" id="GO:0009279">
    <property type="term" value="C:cell outer membrane"/>
    <property type="evidence" value="ECO:0007669"/>
    <property type="project" value="UniProtKB-SubCell"/>
</dbReference>
<evidence type="ECO:0000256" key="5">
    <source>
        <dbReference type="SAM" id="MobiDB-lite"/>
    </source>
</evidence>
<evidence type="ECO:0000259" key="6">
    <source>
        <dbReference type="PROSITE" id="PS51123"/>
    </source>
</evidence>
<dbReference type="PRINTS" id="PR01023">
    <property type="entry name" value="NAFLGMOTY"/>
</dbReference>
<dbReference type="Proteomes" id="UP000248798">
    <property type="component" value="Unassembled WGS sequence"/>
</dbReference>
<reference evidence="7 10" key="2">
    <citation type="submission" date="2019-02" db="EMBL/GenBank/DDBJ databases">
        <title>Complete genome sequence of Desulfobacter hydrogenophilus AcRS1.</title>
        <authorList>
            <person name="Marietou A."/>
            <person name="Lund M.B."/>
            <person name="Marshall I.P.G."/>
            <person name="Schreiber L."/>
            <person name="Jorgensen B."/>
        </authorList>
    </citation>
    <scope>NUCLEOTIDE SEQUENCE [LARGE SCALE GENOMIC DNA]</scope>
    <source>
        <strain evidence="7 10">AcRS1</strain>
    </source>
</reference>
<keyword evidence="10" id="KW-1185">Reference proteome</keyword>
<dbReference type="PANTHER" id="PTHR30329:SF21">
    <property type="entry name" value="LIPOPROTEIN YIAD-RELATED"/>
    <property type="match status" value="1"/>
</dbReference>
<dbReference type="SUPFAM" id="SSF56954">
    <property type="entry name" value="Outer membrane efflux proteins (OEP)"/>
    <property type="match status" value="1"/>
</dbReference>
<dbReference type="InterPro" id="IPR006664">
    <property type="entry name" value="OMP_bac"/>
</dbReference>
<name>A0A328FA10_9BACT</name>
<keyword evidence="2 4" id="KW-0472">Membrane</keyword>
<evidence type="ECO:0000256" key="3">
    <source>
        <dbReference type="ARBA" id="ARBA00023237"/>
    </source>
</evidence>
<evidence type="ECO:0000256" key="1">
    <source>
        <dbReference type="ARBA" id="ARBA00004442"/>
    </source>
</evidence>
<evidence type="ECO:0000313" key="7">
    <source>
        <dbReference type="EMBL" id="QBH14870.1"/>
    </source>
</evidence>
<dbReference type="GO" id="GO:0015562">
    <property type="term" value="F:efflux transmembrane transporter activity"/>
    <property type="evidence" value="ECO:0007669"/>
    <property type="project" value="InterPro"/>
</dbReference>
<evidence type="ECO:0000313" key="10">
    <source>
        <dbReference type="Proteomes" id="UP000293902"/>
    </source>
</evidence>
<dbReference type="Gene3D" id="3.30.1330.60">
    <property type="entry name" value="OmpA-like domain"/>
    <property type="match status" value="1"/>
</dbReference>
<dbReference type="EMBL" id="QLNI01000028">
    <property type="protein sequence ID" value="RAM01378.1"/>
    <property type="molecule type" value="Genomic_DNA"/>
</dbReference>
<comment type="subcellular location">
    <subcellularLocation>
        <location evidence="1">Cell outer membrane</location>
    </subcellularLocation>
</comment>
<dbReference type="Pfam" id="PF00691">
    <property type="entry name" value="OmpA"/>
    <property type="match status" value="1"/>
</dbReference>
<dbReference type="PRINTS" id="PR01021">
    <property type="entry name" value="OMPADOMAIN"/>
</dbReference>
<feature type="compositionally biased region" description="Basic and acidic residues" evidence="5">
    <location>
        <begin position="320"/>
        <end position="335"/>
    </location>
</feature>
<protein>
    <recommendedName>
        <fullName evidence="6">OmpA-like domain-containing protein</fullName>
    </recommendedName>
</protein>
<organism evidence="8 9">
    <name type="scientific">Desulfobacter hydrogenophilus</name>
    <dbReference type="NCBI Taxonomy" id="2291"/>
    <lineage>
        <taxon>Bacteria</taxon>
        <taxon>Pseudomonadati</taxon>
        <taxon>Thermodesulfobacteriota</taxon>
        <taxon>Desulfobacteria</taxon>
        <taxon>Desulfobacterales</taxon>
        <taxon>Desulfobacteraceae</taxon>
        <taxon>Desulfobacter</taxon>
    </lineage>
</organism>
<evidence type="ECO:0000313" key="8">
    <source>
        <dbReference type="EMBL" id="RAM01378.1"/>
    </source>
</evidence>
<sequence>MLKLSYLFYDGGIRKGEKGQKYHSLLEEYQLAYTERRNVNQAIQLAWNINQAEQVKKGFLNDHLALSAETLSAFKDEYHLGRRTLLDLLNMENEYNAAKVANAESEYNRLTAYYRISQATGVLIHEFDTGLLEEMNLPTEKPYDLVEYEKEILDPNRDVDRVVDVSDQCDNSAMGANVSAYGCIGENVSLVGYTEPVNISPYILPDEGTPEALNLKIDTRKAVQSISLDVIPFHIDSSQLTDDAKQMLIPISEQLKAATDYHIEIIGHTDSTASEAYNQKLSEARAGSVLEELKRLDLDENRMTSSGRGESQPVADNSTDDGRRKNRRTEFRLTK</sequence>
<dbReference type="CDD" id="cd07185">
    <property type="entry name" value="OmpA_C-like"/>
    <property type="match status" value="1"/>
</dbReference>
<dbReference type="InterPro" id="IPR006665">
    <property type="entry name" value="OmpA-like"/>
</dbReference>
<keyword evidence="3" id="KW-0998">Cell outer membrane</keyword>
<feature type="region of interest" description="Disordered" evidence="5">
    <location>
        <begin position="298"/>
        <end position="335"/>
    </location>
</feature>
<dbReference type="SUPFAM" id="SSF103088">
    <property type="entry name" value="OmpA-like"/>
    <property type="match status" value="1"/>
</dbReference>
<dbReference type="PANTHER" id="PTHR30329">
    <property type="entry name" value="STATOR ELEMENT OF FLAGELLAR MOTOR COMPLEX"/>
    <property type="match status" value="1"/>
</dbReference>
<dbReference type="RefSeq" id="WP_111957827.1">
    <property type="nucleotide sequence ID" value="NZ_CP036313.1"/>
</dbReference>
<dbReference type="InterPro" id="IPR050330">
    <property type="entry name" value="Bact_OuterMem_StrucFunc"/>
</dbReference>
<dbReference type="AlphaFoldDB" id="A0A328FA10"/>
<feature type="domain" description="OmpA-like" evidence="6">
    <location>
        <begin position="220"/>
        <end position="335"/>
    </location>
</feature>
<proteinExistence type="predicted"/>
<evidence type="ECO:0000313" key="9">
    <source>
        <dbReference type="Proteomes" id="UP000248798"/>
    </source>
</evidence>